<dbReference type="EMBL" id="WVBC01000002">
    <property type="protein sequence ID" value="NKT77274.1"/>
    <property type="molecule type" value="Genomic_DNA"/>
</dbReference>
<evidence type="ECO:0000313" key="2">
    <source>
        <dbReference type="EMBL" id="NKT77998.1"/>
    </source>
</evidence>
<dbReference type="EMBL" id="WVBC01000021">
    <property type="protein sequence ID" value="NKT77998.1"/>
    <property type="molecule type" value="Genomic_DNA"/>
</dbReference>
<name>A0A9Q4ZIJ6_RHOHA</name>
<evidence type="ECO:0000313" key="3">
    <source>
        <dbReference type="Proteomes" id="UP000603463"/>
    </source>
</evidence>
<protein>
    <submittedName>
        <fullName evidence="1">Uncharacterized protein</fullName>
    </submittedName>
</protein>
<accession>A0A9Q4ZIJ6</accession>
<dbReference type="AlphaFoldDB" id="A0A9Q4ZIJ6"/>
<evidence type="ECO:0000313" key="1">
    <source>
        <dbReference type="EMBL" id="NKT77274.1"/>
    </source>
</evidence>
<gene>
    <name evidence="1" type="ORF">GS882_03475</name>
    <name evidence="2" type="ORF">GS882_07640</name>
</gene>
<sequence>MKKRELIEALAGLGDDDEVQLHVATIDGEGFVNVYVNLTEAGLNAEVADFCRTYWEEVTGNEDDEPPTSDVEAIDTYFDAIEYEELERATCTIGN</sequence>
<dbReference type="Proteomes" id="UP000603463">
    <property type="component" value="Unassembled WGS sequence"/>
</dbReference>
<reference evidence="1" key="1">
    <citation type="journal article" date="2020" name="Environ. Microbiol.">
        <title>The novel and transferable erm(51) gene confers Macrolides, Lincosamides, and Streptogramins B (MLSB) resistance to clonal Rhodococcus equi in the environment.</title>
        <authorList>
            <person name="Huber L."/>
            <person name="Giguere S."/>
            <person name="Slovis N.M."/>
            <person name="Alvarez-Narvaez S."/>
            <person name="Hart K.A."/>
            <person name="Greiter M."/>
            <person name="Morris E.R.A."/>
            <person name="Cohen N.D."/>
        </authorList>
    </citation>
    <scope>NUCLEOTIDE SEQUENCE</scope>
    <source>
        <strain evidence="1">Lh_116_1</strain>
    </source>
</reference>
<organism evidence="1 3">
    <name type="scientific">Rhodococcus hoagii</name>
    <name type="common">Corynebacterium equii</name>
    <dbReference type="NCBI Taxonomy" id="43767"/>
    <lineage>
        <taxon>Bacteria</taxon>
        <taxon>Bacillati</taxon>
        <taxon>Actinomycetota</taxon>
        <taxon>Actinomycetes</taxon>
        <taxon>Mycobacteriales</taxon>
        <taxon>Nocardiaceae</taxon>
        <taxon>Prescottella</taxon>
    </lineage>
</organism>
<proteinExistence type="predicted"/>
<comment type="caution">
    <text evidence="1">The sequence shown here is derived from an EMBL/GenBank/DDBJ whole genome shotgun (WGS) entry which is preliminary data.</text>
</comment>